<sequence>MGLADLRRSYDGTPLTEADLHDDPLVQVARWVAEARDELEKATEVNAMAVATADAQGRPSVRIALLKDLDERGLTFFTNLDSRKGRELRENPYCALALHWQPIYRQIRVSGPCVEVDRDEVDAYFASRPADSRRGAWASEQSAPIESREAIERRMEELGARFPDDDAIPTPTNWGGFRVEPDEIELWQGRPDRLHDRFLWTREDGAWTRRRLQP</sequence>
<evidence type="ECO:0000256" key="2">
    <source>
        <dbReference type="ARBA" id="ARBA00022630"/>
    </source>
</evidence>
<evidence type="ECO:0000256" key="1">
    <source>
        <dbReference type="ARBA" id="ARBA00001917"/>
    </source>
</evidence>
<dbReference type="NCBIfam" id="TIGR00558">
    <property type="entry name" value="pdxH"/>
    <property type="match status" value="1"/>
</dbReference>
<dbReference type="GO" id="GO:0008615">
    <property type="term" value="P:pyridoxine biosynthetic process"/>
    <property type="evidence" value="ECO:0007669"/>
    <property type="project" value="InterPro"/>
</dbReference>
<evidence type="ECO:0000259" key="6">
    <source>
        <dbReference type="Pfam" id="PF10590"/>
    </source>
</evidence>
<dbReference type="Pfam" id="PF10590">
    <property type="entry name" value="PNP_phzG_C"/>
    <property type="match status" value="1"/>
</dbReference>
<name>A0A6J7GAP2_9ZZZZ</name>
<evidence type="ECO:0000259" key="5">
    <source>
        <dbReference type="Pfam" id="PF01243"/>
    </source>
</evidence>
<protein>
    <submittedName>
        <fullName evidence="7">Unannotated protein</fullName>
    </submittedName>
</protein>
<dbReference type="NCBIfam" id="NF004231">
    <property type="entry name" value="PRK05679.1"/>
    <property type="match status" value="1"/>
</dbReference>
<dbReference type="InterPro" id="IPR011576">
    <property type="entry name" value="Pyridox_Oxase_N"/>
</dbReference>
<evidence type="ECO:0000313" key="7">
    <source>
        <dbReference type="EMBL" id="CAB4902165.1"/>
    </source>
</evidence>
<dbReference type="HAMAP" id="MF_01629">
    <property type="entry name" value="PdxH"/>
    <property type="match status" value="1"/>
</dbReference>
<organism evidence="7">
    <name type="scientific">freshwater metagenome</name>
    <dbReference type="NCBI Taxonomy" id="449393"/>
    <lineage>
        <taxon>unclassified sequences</taxon>
        <taxon>metagenomes</taxon>
        <taxon>ecological metagenomes</taxon>
    </lineage>
</organism>
<dbReference type="Pfam" id="PF01243">
    <property type="entry name" value="PNPOx_N"/>
    <property type="match status" value="1"/>
</dbReference>
<dbReference type="PIRSF" id="PIRSF000190">
    <property type="entry name" value="Pyd_amn-ph_oxd"/>
    <property type="match status" value="1"/>
</dbReference>
<evidence type="ECO:0000256" key="3">
    <source>
        <dbReference type="ARBA" id="ARBA00022643"/>
    </source>
</evidence>
<feature type="domain" description="Pyridoxamine 5'-phosphate oxidase N-terminal" evidence="5">
    <location>
        <begin position="43"/>
        <end position="158"/>
    </location>
</feature>
<dbReference type="EMBL" id="CAFBMK010000023">
    <property type="protein sequence ID" value="CAB4902165.1"/>
    <property type="molecule type" value="Genomic_DNA"/>
</dbReference>
<feature type="domain" description="Pyridoxine 5'-phosphate oxidase dimerisation C-terminal" evidence="6">
    <location>
        <begin position="174"/>
        <end position="214"/>
    </location>
</feature>
<gene>
    <name evidence="7" type="ORF">UFOPK3564_00640</name>
</gene>
<dbReference type="Gene3D" id="2.30.110.10">
    <property type="entry name" value="Electron Transport, Fmn-binding Protein, Chain A"/>
    <property type="match status" value="1"/>
</dbReference>
<comment type="cofactor">
    <cofactor evidence="1">
        <name>FMN</name>
        <dbReference type="ChEBI" id="CHEBI:58210"/>
    </cofactor>
</comment>
<dbReference type="InterPro" id="IPR012349">
    <property type="entry name" value="Split_barrel_FMN-bd"/>
</dbReference>
<dbReference type="GO" id="GO:0004733">
    <property type="term" value="F:pyridoxamine phosphate oxidase activity"/>
    <property type="evidence" value="ECO:0007669"/>
    <property type="project" value="InterPro"/>
</dbReference>
<keyword evidence="4" id="KW-0560">Oxidoreductase</keyword>
<dbReference type="InterPro" id="IPR000659">
    <property type="entry name" value="Pyridox_Oxase"/>
</dbReference>
<dbReference type="GO" id="GO:0010181">
    <property type="term" value="F:FMN binding"/>
    <property type="evidence" value="ECO:0007669"/>
    <property type="project" value="InterPro"/>
</dbReference>
<reference evidence="7" key="1">
    <citation type="submission" date="2020-05" db="EMBL/GenBank/DDBJ databases">
        <authorList>
            <person name="Chiriac C."/>
            <person name="Salcher M."/>
            <person name="Ghai R."/>
            <person name="Kavagutti S V."/>
        </authorList>
    </citation>
    <scope>NUCLEOTIDE SEQUENCE</scope>
</reference>
<evidence type="ECO:0000256" key="4">
    <source>
        <dbReference type="ARBA" id="ARBA00023002"/>
    </source>
</evidence>
<dbReference type="SUPFAM" id="SSF50475">
    <property type="entry name" value="FMN-binding split barrel"/>
    <property type="match status" value="1"/>
</dbReference>
<keyword evidence="2" id="KW-0285">Flavoprotein</keyword>
<dbReference type="PANTHER" id="PTHR10851">
    <property type="entry name" value="PYRIDOXINE-5-PHOSPHATE OXIDASE"/>
    <property type="match status" value="1"/>
</dbReference>
<keyword evidence="3" id="KW-0288">FMN</keyword>
<dbReference type="InterPro" id="IPR019576">
    <property type="entry name" value="Pyridoxamine_oxidase_dimer_C"/>
</dbReference>
<dbReference type="PANTHER" id="PTHR10851:SF0">
    <property type="entry name" value="PYRIDOXINE-5'-PHOSPHATE OXIDASE"/>
    <property type="match status" value="1"/>
</dbReference>
<dbReference type="AlphaFoldDB" id="A0A6J7GAP2"/>
<proteinExistence type="inferred from homology"/>
<accession>A0A6J7GAP2</accession>